<feature type="domain" description="C2H2-type" evidence="8">
    <location>
        <begin position="218"/>
        <end position="246"/>
    </location>
</feature>
<dbReference type="SMART" id="SM00355">
    <property type="entry name" value="ZnF_C2H2"/>
    <property type="match status" value="4"/>
</dbReference>
<feature type="domain" description="C2H2-type" evidence="8">
    <location>
        <begin position="48"/>
        <end position="76"/>
    </location>
</feature>
<keyword evidence="4 7" id="KW-0863">Zinc-finger</keyword>
<evidence type="ECO:0000313" key="10">
    <source>
        <dbReference type="Proteomes" id="UP000815677"/>
    </source>
</evidence>
<dbReference type="PROSITE" id="PS50157">
    <property type="entry name" value="ZINC_FINGER_C2H2_2"/>
    <property type="match status" value="4"/>
</dbReference>
<gene>
    <name evidence="9" type="ORF">MCHLO_11528</name>
</gene>
<evidence type="ECO:0000259" key="8">
    <source>
        <dbReference type="PROSITE" id="PS50157"/>
    </source>
</evidence>
<evidence type="ECO:0000256" key="1">
    <source>
        <dbReference type="ARBA" id="ARBA00004123"/>
    </source>
</evidence>
<dbReference type="PANTHER" id="PTHR24394:SF29">
    <property type="entry name" value="MYONEURIN"/>
    <property type="match status" value="1"/>
</dbReference>
<dbReference type="Proteomes" id="UP000815677">
    <property type="component" value="Unassembled WGS sequence"/>
</dbReference>
<name>A0ABQ0LUD1_MYCCL</name>
<proteinExistence type="predicted"/>
<dbReference type="EMBL" id="DF848742">
    <property type="protein sequence ID" value="GAT54692.1"/>
    <property type="molecule type" value="Genomic_DNA"/>
</dbReference>
<evidence type="ECO:0000256" key="2">
    <source>
        <dbReference type="ARBA" id="ARBA00022723"/>
    </source>
</evidence>
<keyword evidence="2" id="KW-0479">Metal-binding</keyword>
<dbReference type="InterPro" id="IPR013087">
    <property type="entry name" value="Znf_C2H2_type"/>
</dbReference>
<feature type="domain" description="C2H2-type" evidence="8">
    <location>
        <begin position="20"/>
        <end position="47"/>
    </location>
</feature>
<evidence type="ECO:0000313" key="9">
    <source>
        <dbReference type="EMBL" id="GAT54692.1"/>
    </source>
</evidence>
<keyword evidence="3" id="KW-0677">Repeat</keyword>
<keyword evidence="10" id="KW-1185">Reference proteome</keyword>
<comment type="subcellular location">
    <subcellularLocation>
        <location evidence="1">Nucleus</location>
    </subcellularLocation>
</comment>
<dbReference type="SUPFAM" id="SSF57667">
    <property type="entry name" value="beta-beta-alpha zinc fingers"/>
    <property type="match status" value="2"/>
</dbReference>
<evidence type="ECO:0000256" key="3">
    <source>
        <dbReference type="ARBA" id="ARBA00022737"/>
    </source>
</evidence>
<reference evidence="9" key="1">
    <citation type="submission" date="2014-09" db="EMBL/GenBank/DDBJ databases">
        <title>Genome sequence of the luminous mushroom Mycena chlorophos for searching fungal bioluminescence genes.</title>
        <authorList>
            <person name="Tanaka Y."/>
            <person name="Kasuga D."/>
            <person name="Oba Y."/>
            <person name="Hase S."/>
            <person name="Sato K."/>
            <person name="Oba Y."/>
            <person name="Sakakibara Y."/>
        </authorList>
    </citation>
    <scope>NUCLEOTIDE SEQUENCE</scope>
</reference>
<dbReference type="PANTHER" id="PTHR24394">
    <property type="entry name" value="ZINC FINGER PROTEIN"/>
    <property type="match status" value="1"/>
</dbReference>
<accession>A0ABQ0LUD1</accession>
<evidence type="ECO:0000256" key="5">
    <source>
        <dbReference type="ARBA" id="ARBA00022833"/>
    </source>
</evidence>
<dbReference type="Pfam" id="PF00096">
    <property type="entry name" value="zf-C2H2"/>
    <property type="match status" value="4"/>
</dbReference>
<organism evidence="9 10">
    <name type="scientific">Mycena chlorophos</name>
    <name type="common">Agaric fungus</name>
    <name type="synonym">Agaricus chlorophos</name>
    <dbReference type="NCBI Taxonomy" id="658473"/>
    <lineage>
        <taxon>Eukaryota</taxon>
        <taxon>Fungi</taxon>
        <taxon>Dikarya</taxon>
        <taxon>Basidiomycota</taxon>
        <taxon>Agaricomycotina</taxon>
        <taxon>Agaricomycetes</taxon>
        <taxon>Agaricomycetidae</taxon>
        <taxon>Agaricales</taxon>
        <taxon>Marasmiineae</taxon>
        <taxon>Mycenaceae</taxon>
        <taxon>Mycena</taxon>
    </lineage>
</organism>
<dbReference type="PROSITE" id="PS00028">
    <property type="entry name" value="ZINC_FINGER_C2H2_1"/>
    <property type="match status" value="2"/>
</dbReference>
<dbReference type="Gene3D" id="3.30.160.60">
    <property type="entry name" value="Classic Zinc Finger"/>
    <property type="match status" value="4"/>
</dbReference>
<sequence length="247" mass="26814">MSFSRSGGYVEYPASPPREFACELCPLSFDRNHDLKRHVETHSGERKHFCDRGCGKSFTRKDALKRHQTTFPFCPPVRGPPPTQAIASSAVPPPTYGGPQSPVAYPAGYPQATPAGYGQPIPTSAYSPQAGWSSGAPYGPPGSSVAGYPVTGQIPVANYAPSPPPQYPPSSFVPPPLYGGDYPASPPRAFPCDLCPLSFDRHHDLKRHRTTHAGERPFLCDGCQKTFTRKDALKRHQMSKECGNFAK</sequence>
<feature type="domain" description="C2H2-type" evidence="8">
    <location>
        <begin position="190"/>
        <end position="217"/>
    </location>
</feature>
<dbReference type="InterPro" id="IPR036236">
    <property type="entry name" value="Znf_C2H2_sf"/>
</dbReference>
<protein>
    <recommendedName>
        <fullName evidence="8">C2H2-type domain-containing protein</fullName>
    </recommendedName>
</protein>
<keyword evidence="5" id="KW-0862">Zinc</keyword>
<evidence type="ECO:0000256" key="7">
    <source>
        <dbReference type="PROSITE-ProRule" id="PRU00042"/>
    </source>
</evidence>
<evidence type="ECO:0000256" key="6">
    <source>
        <dbReference type="ARBA" id="ARBA00023242"/>
    </source>
</evidence>
<evidence type="ECO:0000256" key="4">
    <source>
        <dbReference type="ARBA" id="ARBA00022771"/>
    </source>
</evidence>
<keyword evidence="6" id="KW-0539">Nucleus</keyword>